<evidence type="ECO:0000313" key="2">
    <source>
        <dbReference type="Proteomes" id="UP001152087"/>
    </source>
</evidence>
<sequence length="64" mass="7243">MPDEDVGLEGDFDFADVFEPSWDAKKPDMESPETQLREIKVGIQKAMAAKKDAGKVRARPVHKW</sequence>
<dbReference type="Proteomes" id="UP001152087">
    <property type="component" value="Unassembled WGS sequence"/>
</dbReference>
<dbReference type="EMBL" id="JAOQAV010000012">
    <property type="protein sequence ID" value="KAJ4189886.1"/>
    <property type="molecule type" value="Genomic_DNA"/>
</dbReference>
<evidence type="ECO:0000313" key="1">
    <source>
        <dbReference type="EMBL" id="KAJ4189886.1"/>
    </source>
</evidence>
<proteinExistence type="predicted"/>
<name>A0A9W8RAC7_9HYPO</name>
<reference evidence="1" key="1">
    <citation type="submission" date="2022-09" db="EMBL/GenBank/DDBJ databases">
        <title>Fusarium specimens isolated from Avocado Roots.</title>
        <authorList>
            <person name="Stajich J."/>
            <person name="Roper C."/>
            <person name="Heimlech-Rivalta G."/>
        </authorList>
    </citation>
    <scope>NUCLEOTIDE SEQUENCE</scope>
    <source>
        <strain evidence="1">A02</strain>
    </source>
</reference>
<accession>A0A9W8RAC7</accession>
<keyword evidence="2" id="KW-1185">Reference proteome</keyword>
<comment type="caution">
    <text evidence="1">The sequence shown here is derived from an EMBL/GenBank/DDBJ whole genome shotgun (WGS) entry which is preliminary data.</text>
</comment>
<dbReference type="AlphaFoldDB" id="A0A9W8RAC7"/>
<organism evidence="1 2">
    <name type="scientific">Fusarium falciforme</name>
    <dbReference type="NCBI Taxonomy" id="195108"/>
    <lineage>
        <taxon>Eukaryota</taxon>
        <taxon>Fungi</taxon>
        <taxon>Dikarya</taxon>
        <taxon>Ascomycota</taxon>
        <taxon>Pezizomycotina</taxon>
        <taxon>Sordariomycetes</taxon>
        <taxon>Hypocreomycetidae</taxon>
        <taxon>Hypocreales</taxon>
        <taxon>Nectriaceae</taxon>
        <taxon>Fusarium</taxon>
        <taxon>Fusarium solani species complex</taxon>
    </lineage>
</organism>
<gene>
    <name evidence="1" type="ORF">NW755_005883</name>
</gene>
<protein>
    <submittedName>
        <fullName evidence="1">Uncharacterized protein</fullName>
    </submittedName>
</protein>